<organism evidence="2 3">
    <name type="scientific">Rhodanobacter caeni</name>
    <dbReference type="NCBI Taxonomy" id="657654"/>
    <lineage>
        <taxon>Bacteria</taxon>
        <taxon>Pseudomonadati</taxon>
        <taxon>Pseudomonadota</taxon>
        <taxon>Gammaproteobacteria</taxon>
        <taxon>Lysobacterales</taxon>
        <taxon>Rhodanobacteraceae</taxon>
        <taxon>Rhodanobacter</taxon>
    </lineage>
</organism>
<keyword evidence="1" id="KW-0472">Membrane</keyword>
<keyword evidence="1" id="KW-0812">Transmembrane</keyword>
<evidence type="ECO:0000313" key="3">
    <source>
        <dbReference type="Proteomes" id="UP001500657"/>
    </source>
</evidence>
<comment type="caution">
    <text evidence="2">The sequence shown here is derived from an EMBL/GenBank/DDBJ whole genome shotgun (WGS) entry which is preliminary data.</text>
</comment>
<reference evidence="2 3" key="1">
    <citation type="journal article" date="2019" name="Int. J. Syst. Evol. Microbiol.">
        <title>The Global Catalogue of Microorganisms (GCM) 10K type strain sequencing project: providing services to taxonomists for standard genome sequencing and annotation.</title>
        <authorList>
            <consortium name="The Broad Institute Genomics Platform"/>
            <consortium name="The Broad Institute Genome Sequencing Center for Infectious Disease"/>
            <person name="Wu L."/>
            <person name="Ma J."/>
        </authorList>
    </citation>
    <scope>NUCLEOTIDE SEQUENCE [LARGE SCALE GENOMIC DNA]</scope>
    <source>
        <strain evidence="2 3">JCM 16242</strain>
    </source>
</reference>
<accession>A0ABN0USW6</accession>
<evidence type="ECO:0000256" key="1">
    <source>
        <dbReference type="SAM" id="Phobius"/>
    </source>
</evidence>
<keyword evidence="1" id="KW-1133">Transmembrane helix</keyword>
<sequence>MNVYAAIREGFLDGMRLARAIVSIPVAMVLLCGILLSSYVHHRPFRVLDAVSAAKRGTLGH</sequence>
<name>A0ABN0USW6_9GAMM</name>
<keyword evidence="3" id="KW-1185">Reference proteome</keyword>
<protein>
    <submittedName>
        <fullName evidence="2">Uncharacterized protein</fullName>
    </submittedName>
</protein>
<proteinExistence type="predicted"/>
<dbReference type="EMBL" id="BAAAFO010000004">
    <property type="protein sequence ID" value="GAA0260383.1"/>
    <property type="molecule type" value="Genomic_DNA"/>
</dbReference>
<evidence type="ECO:0000313" key="2">
    <source>
        <dbReference type="EMBL" id="GAA0260383.1"/>
    </source>
</evidence>
<dbReference type="Proteomes" id="UP001500657">
    <property type="component" value="Unassembled WGS sequence"/>
</dbReference>
<gene>
    <name evidence="2" type="ORF">GCM10009126_27270</name>
</gene>
<feature type="transmembrane region" description="Helical" evidence="1">
    <location>
        <begin position="20"/>
        <end position="40"/>
    </location>
</feature>